<feature type="compositionally biased region" description="Acidic residues" evidence="1">
    <location>
        <begin position="42"/>
        <end position="66"/>
    </location>
</feature>
<gene>
    <name evidence="2" type="ORF">WJX74_003061</name>
</gene>
<sequence>MASIEELQALGREAHAALQAVTAQDPKHLKAIDTYMTALEEAYPDGDDDDDDLDGDDEDDDGEDYLPIDVRKHWPEGLERKFKDMQPPDEGKITNVRCKPVFYEYPERDLESFTWRVKEGSRPSKPCTLSVDYGKGLEELEKNPLFQGFRLCVYHDDPSDSEDEEEEEEDDEGEGKDGGSQQAPMPIDPPLPADGKPKKGKKSAA</sequence>
<organism evidence="2 3">
    <name type="scientific">Apatococcus lobatus</name>
    <dbReference type="NCBI Taxonomy" id="904363"/>
    <lineage>
        <taxon>Eukaryota</taxon>
        <taxon>Viridiplantae</taxon>
        <taxon>Chlorophyta</taxon>
        <taxon>core chlorophytes</taxon>
        <taxon>Trebouxiophyceae</taxon>
        <taxon>Chlorellales</taxon>
        <taxon>Chlorellaceae</taxon>
        <taxon>Apatococcus</taxon>
    </lineage>
</organism>
<evidence type="ECO:0000313" key="2">
    <source>
        <dbReference type="EMBL" id="KAK9844484.1"/>
    </source>
</evidence>
<reference evidence="2 3" key="1">
    <citation type="journal article" date="2024" name="Nat. Commun.">
        <title>Phylogenomics reveals the evolutionary origins of lichenization in chlorophyte algae.</title>
        <authorList>
            <person name="Puginier C."/>
            <person name="Libourel C."/>
            <person name="Otte J."/>
            <person name="Skaloud P."/>
            <person name="Haon M."/>
            <person name="Grisel S."/>
            <person name="Petersen M."/>
            <person name="Berrin J.G."/>
            <person name="Delaux P.M."/>
            <person name="Dal Grande F."/>
            <person name="Keller J."/>
        </authorList>
    </citation>
    <scope>NUCLEOTIDE SEQUENCE [LARGE SCALE GENOMIC DNA]</scope>
    <source>
        <strain evidence="2 3">SAG 2145</strain>
    </source>
</reference>
<evidence type="ECO:0000256" key="1">
    <source>
        <dbReference type="SAM" id="MobiDB-lite"/>
    </source>
</evidence>
<accession>A0AAW1SDY1</accession>
<keyword evidence="3" id="KW-1185">Reference proteome</keyword>
<proteinExistence type="predicted"/>
<feature type="region of interest" description="Disordered" evidence="1">
    <location>
        <begin position="153"/>
        <end position="205"/>
    </location>
</feature>
<feature type="region of interest" description="Disordered" evidence="1">
    <location>
        <begin position="39"/>
        <end position="66"/>
    </location>
</feature>
<dbReference type="AlphaFoldDB" id="A0AAW1SDY1"/>
<comment type="caution">
    <text evidence="2">The sequence shown here is derived from an EMBL/GenBank/DDBJ whole genome shotgun (WGS) entry which is preliminary data.</text>
</comment>
<feature type="compositionally biased region" description="Acidic residues" evidence="1">
    <location>
        <begin position="159"/>
        <end position="174"/>
    </location>
</feature>
<evidence type="ECO:0000313" key="3">
    <source>
        <dbReference type="Proteomes" id="UP001438707"/>
    </source>
</evidence>
<dbReference type="Proteomes" id="UP001438707">
    <property type="component" value="Unassembled WGS sequence"/>
</dbReference>
<dbReference type="EMBL" id="JALJOS010000001">
    <property type="protein sequence ID" value="KAK9844484.1"/>
    <property type="molecule type" value="Genomic_DNA"/>
</dbReference>
<name>A0AAW1SDY1_9CHLO</name>
<protein>
    <submittedName>
        <fullName evidence="2">Uncharacterized protein</fullName>
    </submittedName>
</protein>